<reference evidence="2" key="1">
    <citation type="submission" date="2014-06" db="EMBL/GenBank/DDBJ databases">
        <authorList>
            <person name="Berkman P.J."/>
        </authorList>
    </citation>
    <scope>NUCLEOTIDE SEQUENCE [LARGE SCALE GENOMIC DNA]</scope>
</reference>
<proteinExistence type="predicted"/>
<dbReference type="EMBL" id="CCFA01004072">
    <property type="protein sequence ID" value="CDW99068.1"/>
    <property type="molecule type" value="Genomic_DNA"/>
</dbReference>
<keyword evidence="2" id="KW-1185">Reference proteome</keyword>
<protein>
    <submittedName>
        <fullName evidence="1">Uncharacterized protein</fullName>
    </submittedName>
</protein>
<organism evidence="1 2">
    <name type="scientific">Sporisorium scitamineum</name>
    <dbReference type="NCBI Taxonomy" id="49012"/>
    <lineage>
        <taxon>Eukaryota</taxon>
        <taxon>Fungi</taxon>
        <taxon>Dikarya</taxon>
        <taxon>Basidiomycota</taxon>
        <taxon>Ustilaginomycotina</taxon>
        <taxon>Ustilaginomycetes</taxon>
        <taxon>Ustilaginales</taxon>
        <taxon>Ustilaginaceae</taxon>
        <taxon>Sporisorium</taxon>
    </lineage>
</organism>
<gene>
    <name evidence="1" type="primary">SSCI68410.1</name>
</gene>
<dbReference type="AlphaFoldDB" id="A0A0F7SDB3"/>
<accession>A0A0F7SDB3</accession>
<evidence type="ECO:0000313" key="1">
    <source>
        <dbReference type="EMBL" id="CDW99068.1"/>
    </source>
</evidence>
<dbReference type="Proteomes" id="UP000242770">
    <property type="component" value="Unassembled WGS sequence"/>
</dbReference>
<sequence length="69" mass="7495">MTLGRGVEPPFAGLLPNMKAADPFYWTKASSFGFTWQSSPYLAQPWSWANQNVGPSNSMSLSQGQAVLS</sequence>
<name>A0A0F7SDB3_9BASI</name>
<evidence type="ECO:0000313" key="2">
    <source>
        <dbReference type="Proteomes" id="UP000242770"/>
    </source>
</evidence>